<dbReference type="InterPro" id="IPR052158">
    <property type="entry name" value="INH-QAR"/>
</dbReference>
<dbReference type="Gene3D" id="3.40.50.880">
    <property type="match status" value="1"/>
</dbReference>
<dbReference type="RefSeq" id="WP_008615095.1">
    <property type="nucleotide sequence ID" value="NZ_JH651379.1"/>
</dbReference>
<dbReference type="eggNOG" id="COG4977">
    <property type="taxonomic scope" value="Bacteria"/>
</dbReference>
<dbReference type="HOGENOM" id="CLU_000445_44_1_10"/>
<dbReference type="PANTHER" id="PTHR43130">
    <property type="entry name" value="ARAC-FAMILY TRANSCRIPTIONAL REGULATOR"/>
    <property type="match status" value="1"/>
</dbReference>
<keyword evidence="2" id="KW-0238">DNA-binding</keyword>
<accession>I3CAK1</accession>
<dbReference type="EMBL" id="JH651379">
    <property type="protein sequence ID" value="EIJ40644.1"/>
    <property type="molecule type" value="Genomic_DNA"/>
</dbReference>
<evidence type="ECO:0000259" key="1">
    <source>
        <dbReference type="Pfam" id="PF01965"/>
    </source>
</evidence>
<organism evidence="2 3">
    <name type="scientific">Galbibacter orientalis DSM 19592</name>
    <dbReference type="NCBI Taxonomy" id="926559"/>
    <lineage>
        <taxon>Bacteria</taxon>
        <taxon>Pseudomonadati</taxon>
        <taxon>Bacteroidota</taxon>
        <taxon>Flavobacteriia</taxon>
        <taxon>Flavobacteriales</taxon>
        <taxon>Flavobacteriaceae</taxon>
        <taxon>Galbibacter</taxon>
    </lineage>
</organism>
<dbReference type="AlphaFoldDB" id="I3CAK1"/>
<dbReference type="STRING" id="926559.JoomaDRAFT_3711"/>
<reference evidence="2 3" key="1">
    <citation type="submission" date="2012-02" db="EMBL/GenBank/DDBJ databases">
        <title>Improved High-Quality Draft genome of Joostella marina DSM 19592.</title>
        <authorList>
            <consortium name="US DOE Joint Genome Institute (JGI-PGF)"/>
            <person name="Lucas S."/>
            <person name="Copeland A."/>
            <person name="Lapidus A."/>
            <person name="Bruce D."/>
            <person name="Goodwin L."/>
            <person name="Pitluck S."/>
            <person name="Peters L."/>
            <person name="Chertkov O."/>
            <person name="Ovchinnikova G."/>
            <person name="Kyrpides N."/>
            <person name="Mavromatis K."/>
            <person name="Detter J.C."/>
            <person name="Han C."/>
            <person name="Land M."/>
            <person name="Hauser L."/>
            <person name="Markowitz V."/>
            <person name="Cheng J.-F."/>
            <person name="Hugenholtz P."/>
            <person name="Woyke T."/>
            <person name="Wu D."/>
            <person name="Tindall B."/>
            <person name="Brambilla E."/>
            <person name="Klenk H.-P."/>
            <person name="Eisen J.A."/>
        </authorList>
    </citation>
    <scope>NUCLEOTIDE SEQUENCE [LARGE SCALE GENOMIC DNA]</scope>
    <source>
        <strain evidence="2 3">DSM 19592</strain>
    </source>
</reference>
<dbReference type="InterPro" id="IPR029062">
    <property type="entry name" value="Class_I_gatase-like"/>
</dbReference>
<dbReference type="Proteomes" id="UP000004690">
    <property type="component" value="Unassembled WGS sequence"/>
</dbReference>
<dbReference type="GO" id="GO:0006355">
    <property type="term" value="P:regulation of DNA-templated transcription"/>
    <property type="evidence" value="ECO:0007669"/>
    <property type="project" value="TreeGrafter"/>
</dbReference>
<proteinExistence type="predicted"/>
<sequence length="207" mass="23504">MNHLEVKNLNDYKKINVGIFIFNEVEVLDFTGPFEVFSLVEYNNEKVFNVITIGEDDKLLHARNGLKVHSDYQFENHPELDILIIPGGYGAEHIEIKNKCLLNWIKEQSKKVQILASVCTGALLLAECGLLNNKRATTHWMDLDRLEKDYPKIKVVRGVKFIDEGNLITSGGISAGINMSFHIIKQLIGMEIAVCTAKRMEYDIVIK</sequence>
<protein>
    <submittedName>
        <fullName evidence="2">Transcriptional regulator containing an amidase domain and an AraC-type DNA-binding HTH domain</fullName>
    </submittedName>
</protein>
<gene>
    <name evidence="2" type="ORF">JoomaDRAFT_3711</name>
</gene>
<name>I3CAK1_9FLAO</name>
<keyword evidence="3" id="KW-1185">Reference proteome</keyword>
<feature type="domain" description="DJ-1/PfpI" evidence="1">
    <location>
        <begin position="17"/>
        <end position="186"/>
    </location>
</feature>
<dbReference type="CDD" id="cd03139">
    <property type="entry name" value="GATase1_PfpI_2"/>
    <property type="match status" value="1"/>
</dbReference>
<dbReference type="PANTHER" id="PTHR43130:SF14">
    <property type="entry name" value="DJ-1_PFPI DOMAIN-CONTAINING PROTEIN"/>
    <property type="match status" value="1"/>
</dbReference>
<dbReference type="Pfam" id="PF01965">
    <property type="entry name" value="DJ-1_PfpI"/>
    <property type="match status" value="1"/>
</dbReference>
<evidence type="ECO:0000313" key="2">
    <source>
        <dbReference type="EMBL" id="EIJ40644.1"/>
    </source>
</evidence>
<dbReference type="InterPro" id="IPR002818">
    <property type="entry name" value="DJ-1/PfpI"/>
</dbReference>
<evidence type="ECO:0000313" key="3">
    <source>
        <dbReference type="Proteomes" id="UP000004690"/>
    </source>
</evidence>
<dbReference type="GO" id="GO:0003677">
    <property type="term" value="F:DNA binding"/>
    <property type="evidence" value="ECO:0007669"/>
    <property type="project" value="UniProtKB-KW"/>
</dbReference>
<dbReference type="SUPFAM" id="SSF52317">
    <property type="entry name" value="Class I glutamine amidotransferase-like"/>
    <property type="match status" value="1"/>
</dbReference>
<dbReference type="OrthoDB" id="6382410at2"/>